<dbReference type="InterPro" id="IPR050464">
    <property type="entry name" value="Zeta_carotene_desat/Oxidored"/>
</dbReference>
<evidence type="ECO:0000256" key="2">
    <source>
        <dbReference type="ARBA" id="ARBA00022630"/>
    </source>
</evidence>
<dbReference type="RefSeq" id="WP_346820807.1">
    <property type="nucleotide sequence ID" value="NZ_JBDKWZ010000004.1"/>
</dbReference>
<organism evidence="8 9">
    <name type="scientific">Rapidithrix thailandica</name>
    <dbReference type="NCBI Taxonomy" id="413964"/>
    <lineage>
        <taxon>Bacteria</taxon>
        <taxon>Pseudomonadati</taxon>
        <taxon>Bacteroidota</taxon>
        <taxon>Cytophagia</taxon>
        <taxon>Cytophagales</taxon>
        <taxon>Flammeovirgaceae</taxon>
        <taxon>Rapidithrix</taxon>
    </lineage>
</organism>
<dbReference type="SUPFAM" id="SSF54373">
    <property type="entry name" value="FAD-linked reductases, C-terminal domain"/>
    <property type="match status" value="1"/>
</dbReference>
<evidence type="ECO:0000256" key="4">
    <source>
        <dbReference type="ARBA" id="ARBA00023002"/>
    </source>
</evidence>
<evidence type="ECO:0000259" key="7">
    <source>
        <dbReference type="Pfam" id="PF01593"/>
    </source>
</evidence>
<comment type="function">
    <text evidence="6">Involved in coproporphyrin-dependent heme b biosynthesis. Catalyzes the oxidation of coproporphyrinogen III to coproporphyrin III.</text>
</comment>
<dbReference type="Gene3D" id="3.50.50.60">
    <property type="entry name" value="FAD/NAD(P)-binding domain"/>
    <property type="match status" value="1"/>
</dbReference>
<keyword evidence="3 6" id="KW-0274">FAD</keyword>
<comment type="subcellular location">
    <subcellularLocation>
        <location evidence="6">Cytoplasm</location>
    </subcellularLocation>
</comment>
<dbReference type="GO" id="GO:0006783">
    <property type="term" value="P:heme biosynthetic process"/>
    <property type="evidence" value="ECO:0007669"/>
    <property type="project" value="UniProtKB-UniRule"/>
</dbReference>
<accession>A0AAW9S6F1</accession>
<name>A0AAW9S6F1_9BACT</name>
<protein>
    <recommendedName>
        <fullName evidence="6">Coproporphyrinogen III oxidase</fullName>
        <ecNumber evidence="6">1.3.3.15</ecNumber>
    </recommendedName>
</protein>
<proteinExistence type="inferred from homology"/>
<keyword evidence="4 6" id="KW-0560">Oxidoreductase</keyword>
<keyword evidence="2 6" id="KW-0285">Flavoprotein</keyword>
<comment type="catalytic activity">
    <reaction evidence="6">
        <text>coproporphyrinogen III + 3 O2 = coproporphyrin III + 3 H2O2</text>
        <dbReference type="Rhea" id="RHEA:43436"/>
        <dbReference type="ChEBI" id="CHEBI:15379"/>
        <dbReference type="ChEBI" id="CHEBI:16240"/>
        <dbReference type="ChEBI" id="CHEBI:57309"/>
        <dbReference type="ChEBI" id="CHEBI:131725"/>
        <dbReference type="EC" id="1.3.3.15"/>
    </reaction>
</comment>
<dbReference type="Gene3D" id="1.10.3110.10">
    <property type="entry name" value="protoporphyrinogen ix oxidase, domain 3"/>
    <property type="match status" value="1"/>
</dbReference>
<dbReference type="NCBIfam" id="TIGR00562">
    <property type="entry name" value="proto_IX_ox"/>
    <property type="match status" value="1"/>
</dbReference>
<dbReference type="EMBL" id="JBDKWZ010000004">
    <property type="protein sequence ID" value="MEN7548025.1"/>
    <property type="molecule type" value="Genomic_DNA"/>
</dbReference>
<dbReference type="Gene3D" id="3.90.660.20">
    <property type="entry name" value="Protoporphyrinogen oxidase, mitochondrial, domain 2"/>
    <property type="match status" value="1"/>
</dbReference>
<comment type="similarity">
    <text evidence="6">Belongs to the protoporphyrinogen/coproporphyrinogen oxidase family. Coproporphyrinogen III oxidase subfamily.</text>
</comment>
<sequence length="441" mass="48651">MIGIIGGGISGLATAYYLQKKGVPYTLLELSSRAGGVIASKKDQGHLLELGPNSLLCNQNTLTLLRELDLDRETITPEEVSKHRYIFKNGAYQALPSSPPALLSNNFFSFSTKMKILFEFFHRSKGQAGETVADFFQRHFGKEVVENAVNPFISGIYAGDPAQLLMEKTFPSLLAFEAKYGSVLKGFIKNAKTTERKVAVSFTEGMQTLPYKLASVLEHIEYNCKVSRIEANEGGFRVSTEKGSFAFDQIVLSLPARATANILNELHPDFAESLMQLHYPPMAVVHSVFERDAVGHPLNGFGGLNPKTSGLFLAGSIWSSSLFRNRTADDKVLITSFVGGVQYEKNAQLGEDEIRANVTRELQNCYQISAAPIYQHFTFWPKAIPQYDQRILPVETKLPQLAKQGIHVCANWYGGVSIADCIDKGATLANTLSPQIHPHEV</sequence>
<evidence type="ECO:0000313" key="8">
    <source>
        <dbReference type="EMBL" id="MEN7548025.1"/>
    </source>
</evidence>
<evidence type="ECO:0000256" key="6">
    <source>
        <dbReference type="RuleBase" id="RU364052"/>
    </source>
</evidence>
<gene>
    <name evidence="8" type="primary">hemG</name>
    <name evidence="8" type="ORF">AAG747_08895</name>
</gene>
<feature type="domain" description="Amine oxidase" evidence="7">
    <location>
        <begin position="9"/>
        <end position="430"/>
    </location>
</feature>
<dbReference type="AlphaFoldDB" id="A0AAW9S6F1"/>
<evidence type="ECO:0000256" key="3">
    <source>
        <dbReference type="ARBA" id="ARBA00022827"/>
    </source>
</evidence>
<dbReference type="Proteomes" id="UP001403385">
    <property type="component" value="Unassembled WGS sequence"/>
</dbReference>
<comment type="caution">
    <text evidence="8">The sequence shown here is derived from an EMBL/GenBank/DDBJ whole genome shotgun (WGS) entry which is preliminary data.</text>
</comment>
<evidence type="ECO:0000313" key="9">
    <source>
        <dbReference type="Proteomes" id="UP001403385"/>
    </source>
</evidence>
<reference evidence="8 9" key="1">
    <citation type="submission" date="2024-04" db="EMBL/GenBank/DDBJ databases">
        <title>Novel genus in family Flammeovirgaceae.</title>
        <authorList>
            <person name="Nguyen T.H."/>
            <person name="Vuong T.Q."/>
            <person name="Le H."/>
            <person name="Kim S.-G."/>
        </authorList>
    </citation>
    <scope>NUCLEOTIDE SEQUENCE [LARGE SCALE GENOMIC DNA]</scope>
    <source>
        <strain evidence="8 9">JCM 23209</strain>
    </source>
</reference>
<dbReference type="GO" id="GO:0004729">
    <property type="term" value="F:oxygen-dependent protoporphyrinogen oxidase activity"/>
    <property type="evidence" value="ECO:0007669"/>
    <property type="project" value="UniProtKB-UniRule"/>
</dbReference>
<keyword evidence="9" id="KW-1185">Reference proteome</keyword>
<comment type="pathway">
    <text evidence="6">Porphyrin-containing compound metabolism; protoheme biosynthesis.</text>
</comment>
<comment type="cofactor">
    <cofactor evidence="1 6">
        <name>FAD</name>
        <dbReference type="ChEBI" id="CHEBI:57692"/>
    </cofactor>
</comment>
<dbReference type="Pfam" id="PF01593">
    <property type="entry name" value="Amino_oxidase"/>
    <property type="match status" value="1"/>
</dbReference>
<keyword evidence="5 6" id="KW-0350">Heme biosynthesis</keyword>
<dbReference type="InterPro" id="IPR004572">
    <property type="entry name" value="Protoporphyrinogen_oxidase"/>
</dbReference>
<dbReference type="InterPro" id="IPR036188">
    <property type="entry name" value="FAD/NAD-bd_sf"/>
</dbReference>
<dbReference type="PANTHER" id="PTHR42923:SF3">
    <property type="entry name" value="PROTOPORPHYRINOGEN OXIDASE"/>
    <property type="match status" value="1"/>
</dbReference>
<keyword evidence="6" id="KW-0963">Cytoplasm</keyword>
<dbReference type="SUPFAM" id="SSF51905">
    <property type="entry name" value="FAD/NAD(P)-binding domain"/>
    <property type="match status" value="1"/>
</dbReference>
<dbReference type="GO" id="GO:0005737">
    <property type="term" value="C:cytoplasm"/>
    <property type="evidence" value="ECO:0007669"/>
    <property type="project" value="UniProtKB-SubCell"/>
</dbReference>
<evidence type="ECO:0000256" key="1">
    <source>
        <dbReference type="ARBA" id="ARBA00001974"/>
    </source>
</evidence>
<dbReference type="PANTHER" id="PTHR42923">
    <property type="entry name" value="PROTOPORPHYRINOGEN OXIDASE"/>
    <property type="match status" value="1"/>
</dbReference>
<dbReference type="EC" id="1.3.3.15" evidence="6"/>
<evidence type="ECO:0000256" key="5">
    <source>
        <dbReference type="ARBA" id="ARBA00023133"/>
    </source>
</evidence>
<dbReference type="InterPro" id="IPR002937">
    <property type="entry name" value="Amino_oxidase"/>
</dbReference>